<dbReference type="PANTHER" id="PTHR24104">
    <property type="entry name" value="E3 UBIQUITIN-PROTEIN LIGASE NHLRC1-RELATED"/>
    <property type="match status" value="1"/>
</dbReference>
<proteinExistence type="predicted"/>
<dbReference type="Pfam" id="PF01436">
    <property type="entry name" value="NHL"/>
    <property type="match status" value="3"/>
</dbReference>
<evidence type="ECO:0000256" key="2">
    <source>
        <dbReference type="PROSITE-ProRule" id="PRU00504"/>
    </source>
</evidence>
<organism evidence="3 4">
    <name type="scientific">Desulfolithobacter dissulfuricans</name>
    <dbReference type="NCBI Taxonomy" id="2795293"/>
    <lineage>
        <taxon>Bacteria</taxon>
        <taxon>Pseudomonadati</taxon>
        <taxon>Thermodesulfobacteriota</taxon>
        <taxon>Desulfobulbia</taxon>
        <taxon>Desulfobulbales</taxon>
        <taxon>Desulfobulbaceae</taxon>
        <taxon>Desulfolithobacter</taxon>
    </lineage>
</organism>
<reference evidence="3" key="1">
    <citation type="submission" date="2020-12" db="EMBL/GenBank/DDBJ databases">
        <title>Desulfobium dissulfuricans gen. nov., sp. nov., a novel mesophilic, sulfate-reducing bacterium isolated from a deep-sea hydrothermal vent.</title>
        <authorList>
            <person name="Hashimoto Y."/>
            <person name="Tame A."/>
            <person name="Sawayama S."/>
            <person name="Miyazaki J."/>
            <person name="Takai K."/>
            <person name="Nakagawa S."/>
        </authorList>
    </citation>
    <scope>NUCLEOTIDE SEQUENCE</scope>
    <source>
        <strain evidence="3">GF1</strain>
    </source>
</reference>
<dbReference type="KEGG" id="ddu:GF1_26710"/>
<gene>
    <name evidence="3" type="ORF">GF1_26710</name>
</gene>
<evidence type="ECO:0008006" key="5">
    <source>
        <dbReference type="Google" id="ProtNLM"/>
    </source>
</evidence>
<dbReference type="PANTHER" id="PTHR24104:SF25">
    <property type="entry name" value="PROTEIN LIN-41"/>
    <property type="match status" value="1"/>
</dbReference>
<dbReference type="GO" id="GO:0008270">
    <property type="term" value="F:zinc ion binding"/>
    <property type="evidence" value="ECO:0007669"/>
    <property type="project" value="UniProtKB-KW"/>
</dbReference>
<keyword evidence="1" id="KW-0677">Repeat</keyword>
<dbReference type="Proteomes" id="UP001063350">
    <property type="component" value="Chromosome"/>
</dbReference>
<dbReference type="GO" id="GO:0000209">
    <property type="term" value="P:protein polyubiquitination"/>
    <property type="evidence" value="ECO:0007669"/>
    <property type="project" value="TreeGrafter"/>
</dbReference>
<accession>A0A915UB50</accession>
<dbReference type="GO" id="GO:0043161">
    <property type="term" value="P:proteasome-mediated ubiquitin-dependent protein catabolic process"/>
    <property type="evidence" value="ECO:0007669"/>
    <property type="project" value="TreeGrafter"/>
</dbReference>
<keyword evidence="4" id="KW-1185">Reference proteome</keyword>
<sequence>MAVNLTMVRHRFDIVKEFRQPSDVAVNGEGDIYVVDGVNHCVKVFGGDGRFLFRFGTRGAGRGEFSYPLGIDIDQQGRVYIADTGNRRIQIFTARGRFLSLVPVESTGEKPADPVDIGVTRDGTVGFVSDNDNHHILKYDLVSGRLLARFGKPGIERKEFRYPFLVSLYKDKYLHIVDVINTRVQVLTDTGKFVTFIGDWGVEKGQFFRPKGVAVDRDGLVYVSDSYMGVIQVFTSEGHFESVIGDPETGTVKRFKTPVGIYVDRDDRLYVVEMFGERVSVFDLVKN</sequence>
<feature type="repeat" description="NHL" evidence="2">
    <location>
        <begin position="194"/>
        <end position="237"/>
    </location>
</feature>
<dbReference type="GO" id="GO:0061630">
    <property type="term" value="F:ubiquitin protein ligase activity"/>
    <property type="evidence" value="ECO:0007669"/>
    <property type="project" value="TreeGrafter"/>
</dbReference>
<name>A0A915UB50_9BACT</name>
<feature type="repeat" description="NHL" evidence="2">
    <location>
        <begin position="52"/>
        <end position="95"/>
    </location>
</feature>
<dbReference type="CDD" id="cd05819">
    <property type="entry name" value="NHL"/>
    <property type="match status" value="1"/>
</dbReference>
<dbReference type="PROSITE" id="PS51125">
    <property type="entry name" value="NHL"/>
    <property type="match status" value="3"/>
</dbReference>
<dbReference type="SUPFAM" id="SSF101898">
    <property type="entry name" value="NHL repeat"/>
    <property type="match status" value="1"/>
</dbReference>
<feature type="repeat" description="NHL" evidence="2">
    <location>
        <begin position="16"/>
        <end position="48"/>
    </location>
</feature>
<dbReference type="InterPro" id="IPR011042">
    <property type="entry name" value="6-blade_b-propeller_TolB-like"/>
</dbReference>
<dbReference type="EMBL" id="AP024233">
    <property type="protein sequence ID" value="BCO10295.1"/>
    <property type="molecule type" value="Genomic_DNA"/>
</dbReference>
<dbReference type="InterPro" id="IPR001258">
    <property type="entry name" value="NHL_repeat"/>
</dbReference>
<evidence type="ECO:0000313" key="4">
    <source>
        <dbReference type="Proteomes" id="UP001063350"/>
    </source>
</evidence>
<evidence type="ECO:0000313" key="3">
    <source>
        <dbReference type="EMBL" id="BCO10295.1"/>
    </source>
</evidence>
<dbReference type="Gene3D" id="2.120.10.30">
    <property type="entry name" value="TolB, C-terminal domain"/>
    <property type="match status" value="2"/>
</dbReference>
<dbReference type="InterPro" id="IPR050952">
    <property type="entry name" value="TRIM-NHL_E3_ligases"/>
</dbReference>
<dbReference type="AlphaFoldDB" id="A0A915UB50"/>
<evidence type="ECO:0000256" key="1">
    <source>
        <dbReference type="ARBA" id="ARBA00022737"/>
    </source>
</evidence>
<protein>
    <recommendedName>
        <fullName evidence="5">6-bladed beta-propeller</fullName>
    </recommendedName>
</protein>